<comment type="caution">
    <text evidence="7">The sequence shown here is derived from an EMBL/GenBank/DDBJ whole genome shotgun (WGS) entry which is preliminary data.</text>
</comment>
<keyword evidence="5 6" id="KW-0472">Membrane</keyword>
<dbReference type="InterPro" id="IPR005538">
    <property type="entry name" value="LrgA/CidA"/>
</dbReference>
<feature type="transmembrane region" description="Helical" evidence="6">
    <location>
        <begin position="59"/>
        <end position="78"/>
    </location>
</feature>
<evidence type="ECO:0000256" key="6">
    <source>
        <dbReference type="SAM" id="Phobius"/>
    </source>
</evidence>
<keyword evidence="2" id="KW-1003">Cell membrane</keyword>
<keyword evidence="8" id="KW-1185">Reference proteome</keyword>
<dbReference type="PANTHER" id="PTHR33931:SF2">
    <property type="entry name" value="HOLIN-LIKE PROTEIN CIDA"/>
    <property type="match status" value="1"/>
</dbReference>
<evidence type="ECO:0000256" key="2">
    <source>
        <dbReference type="ARBA" id="ARBA00022475"/>
    </source>
</evidence>
<proteinExistence type="predicted"/>
<dbReference type="GeneID" id="98569152"/>
<dbReference type="Proteomes" id="UP000287239">
    <property type="component" value="Unassembled WGS sequence"/>
</dbReference>
<keyword evidence="3 6" id="KW-0812">Transmembrane</keyword>
<gene>
    <name evidence="7" type="ORF">CBF35_12450</name>
</gene>
<dbReference type="GO" id="GO:0016787">
    <property type="term" value="F:hydrolase activity"/>
    <property type="evidence" value="ECO:0007669"/>
    <property type="project" value="UniProtKB-KW"/>
</dbReference>
<dbReference type="PANTHER" id="PTHR33931">
    <property type="entry name" value="HOLIN-LIKE PROTEIN CIDA-RELATED"/>
    <property type="match status" value="1"/>
</dbReference>
<evidence type="ECO:0000256" key="5">
    <source>
        <dbReference type="ARBA" id="ARBA00023136"/>
    </source>
</evidence>
<dbReference type="Pfam" id="PF03788">
    <property type="entry name" value="LrgA"/>
    <property type="match status" value="1"/>
</dbReference>
<keyword evidence="7" id="KW-0378">Hydrolase</keyword>
<evidence type="ECO:0000256" key="4">
    <source>
        <dbReference type="ARBA" id="ARBA00022989"/>
    </source>
</evidence>
<keyword evidence="4 6" id="KW-1133">Transmembrane helix</keyword>
<dbReference type="GO" id="GO:0005886">
    <property type="term" value="C:plasma membrane"/>
    <property type="evidence" value="ECO:0007669"/>
    <property type="project" value="UniProtKB-SubCell"/>
</dbReference>
<protein>
    <submittedName>
        <fullName evidence="7">Murein hydrolase regulator LrgA</fullName>
    </submittedName>
</protein>
<evidence type="ECO:0000313" key="7">
    <source>
        <dbReference type="EMBL" id="RST93079.1"/>
    </source>
</evidence>
<reference evidence="7 8" key="1">
    <citation type="submission" date="2017-05" db="EMBL/GenBank/DDBJ databases">
        <title>Vagococcus spp. assemblies.</title>
        <authorList>
            <person name="Gulvik C.A."/>
        </authorList>
    </citation>
    <scope>NUCLEOTIDE SEQUENCE [LARGE SCALE GENOMIC DNA]</scope>
    <source>
        <strain evidence="7 8">NCFB 2777</strain>
    </source>
</reference>
<feature type="transmembrane region" description="Helical" evidence="6">
    <location>
        <begin position="84"/>
        <end position="103"/>
    </location>
</feature>
<dbReference type="AlphaFoldDB" id="A0A429ZHD7"/>
<evidence type="ECO:0000313" key="8">
    <source>
        <dbReference type="Proteomes" id="UP000287239"/>
    </source>
</evidence>
<dbReference type="OrthoDB" id="3176438at2"/>
<comment type="subcellular location">
    <subcellularLocation>
        <location evidence="1">Cell membrane</location>
        <topology evidence="1">Multi-pass membrane protein</topology>
    </subcellularLocation>
</comment>
<evidence type="ECO:0000256" key="3">
    <source>
        <dbReference type="ARBA" id="ARBA00022692"/>
    </source>
</evidence>
<dbReference type="EMBL" id="NGJU01000020">
    <property type="protein sequence ID" value="RST93079.1"/>
    <property type="molecule type" value="Genomic_DNA"/>
</dbReference>
<sequence length="135" mass="14938">MKLFKQFLYIISFTFLGEIISKGAHLPIPGSVIGMLLLFGALCLKVIKVEAVETVGTFLLENLSIFFLPAGVGIMVFFPVIRETWWSLLLITIVGTGLTMALVGRVVQGVKRKFEGDYVDLKTKEGKADVTRIDE</sequence>
<dbReference type="RefSeq" id="WP_126781599.1">
    <property type="nucleotide sequence ID" value="NZ_CAUQJP010000006.1"/>
</dbReference>
<organism evidence="7 8">
    <name type="scientific">Vagococcus salmoninarum</name>
    <dbReference type="NCBI Taxonomy" id="2739"/>
    <lineage>
        <taxon>Bacteria</taxon>
        <taxon>Bacillati</taxon>
        <taxon>Bacillota</taxon>
        <taxon>Bacilli</taxon>
        <taxon>Lactobacillales</taxon>
        <taxon>Enterococcaceae</taxon>
        <taxon>Vagococcus</taxon>
    </lineage>
</organism>
<evidence type="ECO:0000256" key="1">
    <source>
        <dbReference type="ARBA" id="ARBA00004651"/>
    </source>
</evidence>
<feature type="transmembrane region" description="Helical" evidence="6">
    <location>
        <begin position="30"/>
        <end position="47"/>
    </location>
</feature>
<name>A0A429ZHD7_9ENTE</name>
<accession>A0A429ZHD7</accession>